<gene>
    <name evidence="1" type="ORF">U9M73_02310</name>
</gene>
<organism evidence="1 2">
    <name type="scientific">Paenibacillus phoenicis</name>
    <dbReference type="NCBI Taxonomy" id="554117"/>
    <lineage>
        <taxon>Bacteria</taxon>
        <taxon>Bacillati</taxon>
        <taxon>Bacillota</taxon>
        <taxon>Bacilli</taxon>
        <taxon>Bacillales</taxon>
        <taxon>Paenibacillaceae</taxon>
        <taxon>Paenibacillus</taxon>
    </lineage>
</organism>
<dbReference type="Proteomes" id="UP001292216">
    <property type="component" value="Unassembled WGS sequence"/>
</dbReference>
<sequence>MLTIVAIAILACTFWTGYAIGLRQRPPMDPSDVQQAIHSRWVKAKAISISL</sequence>
<reference evidence="1 2" key="1">
    <citation type="submission" date="2023-12" db="EMBL/GenBank/DDBJ databases">
        <title>Whole genome sequencing of Paenibacillus phoenicis isolated from the Phoenix Mars Lander spacecraft assembly facility.</title>
        <authorList>
            <person name="Garcia A."/>
            <person name="Venkateswaran K."/>
        </authorList>
    </citation>
    <scope>NUCLEOTIDE SEQUENCE [LARGE SCALE GENOMIC DNA]</scope>
    <source>
        <strain evidence="1 2">3PO2SA</strain>
    </source>
</reference>
<dbReference type="RefSeq" id="WP_323076140.1">
    <property type="nucleotide sequence ID" value="NZ_CBCSKM010000016.1"/>
</dbReference>
<name>A0ABU5PFW9_9BACL</name>
<comment type="caution">
    <text evidence="1">The sequence shown here is derived from an EMBL/GenBank/DDBJ whole genome shotgun (WGS) entry which is preliminary data.</text>
</comment>
<evidence type="ECO:0000313" key="2">
    <source>
        <dbReference type="Proteomes" id="UP001292216"/>
    </source>
</evidence>
<keyword evidence="2" id="KW-1185">Reference proteome</keyword>
<accession>A0ABU5PFW9</accession>
<proteinExistence type="predicted"/>
<dbReference type="EMBL" id="JAYERP010000001">
    <property type="protein sequence ID" value="MEA3568830.1"/>
    <property type="molecule type" value="Genomic_DNA"/>
</dbReference>
<protein>
    <submittedName>
        <fullName evidence="1">Uncharacterized protein</fullName>
    </submittedName>
</protein>
<evidence type="ECO:0000313" key="1">
    <source>
        <dbReference type="EMBL" id="MEA3568830.1"/>
    </source>
</evidence>